<evidence type="ECO:0000313" key="2">
    <source>
        <dbReference type="Proteomes" id="UP001164250"/>
    </source>
</evidence>
<dbReference type="EMBL" id="CM047902">
    <property type="protein sequence ID" value="KAJ0095128.1"/>
    <property type="molecule type" value="Genomic_DNA"/>
</dbReference>
<organism evidence="1 2">
    <name type="scientific">Pistacia atlantica</name>
    <dbReference type="NCBI Taxonomy" id="434234"/>
    <lineage>
        <taxon>Eukaryota</taxon>
        <taxon>Viridiplantae</taxon>
        <taxon>Streptophyta</taxon>
        <taxon>Embryophyta</taxon>
        <taxon>Tracheophyta</taxon>
        <taxon>Spermatophyta</taxon>
        <taxon>Magnoliopsida</taxon>
        <taxon>eudicotyledons</taxon>
        <taxon>Gunneridae</taxon>
        <taxon>Pentapetalae</taxon>
        <taxon>rosids</taxon>
        <taxon>malvids</taxon>
        <taxon>Sapindales</taxon>
        <taxon>Anacardiaceae</taxon>
        <taxon>Pistacia</taxon>
    </lineage>
</organism>
<protein>
    <submittedName>
        <fullName evidence="1">Uncharacterized protein</fullName>
    </submittedName>
</protein>
<accession>A0ACC1B855</accession>
<proteinExistence type="predicted"/>
<sequence>MPNGSLHKHIFSKAGRSLSFSWDKLYEIALATACGIKYLHGDVMCAFFILTLSQHNILLDQNFIPKVSDFRLAKFYPKENDFVSVSATRGAIGYIAPELIFRNFGTISCKSDVYSFGMLLLEMVGGRRNSDVKADRSSKAYFPSWVYEQIIIGGDLQIEDVTENEIVIARKMCLIGLWCIKVKPSDRPSITKVIEMLEGSIDVLQMPPNLSFLLLSISLYKRFIQTLQPSC</sequence>
<comment type="caution">
    <text evidence="1">The sequence shown here is derived from an EMBL/GenBank/DDBJ whole genome shotgun (WGS) entry which is preliminary data.</text>
</comment>
<reference evidence="2" key="1">
    <citation type="journal article" date="2023" name="G3 (Bethesda)">
        <title>Genome assembly and association tests identify interacting loci associated with vigor, precocity, and sex in interspecific pistachio rootstocks.</title>
        <authorList>
            <person name="Palmer W."/>
            <person name="Jacygrad E."/>
            <person name="Sagayaradj S."/>
            <person name="Cavanaugh K."/>
            <person name="Han R."/>
            <person name="Bertier L."/>
            <person name="Beede B."/>
            <person name="Kafkas S."/>
            <person name="Golino D."/>
            <person name="Preece J."/>
            <person name="Michelmore R."/>
        </authorList>
    </citation>
    <scope>NUCLEOTIDE SEQUENCE [LARGE SCALE GENOMIC DNA]</scope>
</reference>
<evidence type="ECO:0000313" key="1">
    <source>
        <dbReference type="EMBL" id="KAJ0095128.1"/>
    </source>
</evidence>
<dbReference type="Proteomes" id="UP001164250">
    <property type="component" value="Chromosome 6"/>
</dbReference>
<gene>
    <name evidence="1" type="ORF">Patl1_15177</name>
</gene>
<keyword evidence="2" id="KW-1185">Reference proteome</keyword>
<name>A0ACC1B855_9ROSI</name>